<evidence type="ECO:0000256" key="1">
    <source>
        <dbReference type="SAM" id="Phobius"/>
    </source>
</evidence>
<evidence type="ECO:0000313" key="2">
    <source>
        <dbReference type="EMBL" id="PYZ94350.1"/>
    </source>
</evidence>
<dbReference type="EMBL" id="PDOD01000001">
    <property type="protein sequence ID" value="PYZ94350.1"/>
    <property type="molecule type" value="Genomic_DNA"/>
</dbReference>
<keyword evidence="1" id="KW-1133">Transmembrane helix</keyword>
<organism evidence="2 3">
    <name type="scientific">Salipaludibacillus keqinensis</name>
    <dbReference type="NCBI Taxonomy" id="2045207"/>
    <lineage>
        <taxon>Bacteria</taxon>
        <taxon>Bacillati</taxon>
        <taxon>Bacillota</taxon>
        <taxon>Bacilli</taxon>
        <taxon>Bacillales</taxon>
        <taxon>Bacillaceae</taxon>
    </lineage>
</organism>
<dbReference type="RefSeq" id="WP_110607983.1">
    <property type="nucleotide sequence ID" value="NZ_PDOD01000001.1"/>
</dbReference>
<dbReference type="InterPro" id="IPR024232">
    <property type="entry name" value="SpoIIIAH"/>
</dbReference>
<accession>A0A323TII6</accession>
<feature type="transmembrane region" description="Helical" evidence="1">
    <location>
        <begin position="7"/>
        <end position="25"/>
    </location>
</feature>
<dbReference type="Gene3D" id="1.10.287.4300">
    <property type="entry name" value="Stage III sporulation protein AH-like"/>
    <property type="match status" value="1"/>
</dbReference>
<reference evidence="2 3" key="1">
    <citation type="submission" date="2017-10" db="EMBL/GenBank/DDBJ databases">
        <title>Bacillus sp. nov., a halophilic bacterium isolated from a Keqin Lake.</title>
        <authorList>
            <person name="Wang H."/>
        </authorList>
    </citation>
    <scope>NUCLEOTIDE SEQUENCE [LARGE SCALE GENOMIC DNA]</scope>
    <source>
        <strain evidence="2 3">KQ-12</strain>
    </source>
</reference>
<comment type="caution">
    <text evidence="2">The sequence shown here is derived from an EMBL/GenBank/DDBJ whole genome shotgun (WGS) entry which is preliminary data.</text>
</comment>
<dbReference type="AlphaFoldDB" id="A0A323TII6"/>
<dbReference type="OrthoDB" id="2939102at2"/>
<dbReference type="Proteomes" id="UP000248214">
    <property type="component" value="Unassembled WGS sequence"/>
</dbReference>
<keyword evidence="3" id="KW-1185">Reference proteome</keyword>
<evidence type="ECO:0000313" key="3">
    <source>
        <dbReference type="Proteomes" id="UP000248214"/>
    </source>
</evidence>
<keyword evidence="1" id="KW-0472">Membrane</keyword>
<gene>
    <name evidence="2" type="ORF">CR194_02115</name>
</gene>
<name>A0A323TII6_9BACI</name>
<protein>
    <submittedName>
        <fullName evidence="2">Mutants block sporulation after engulfment</fullName>
    </submittedName>
</protein>
<dbReference type="Pfam" id="PF12685">
    <property type="entry name" value="SpoIIIAH"/>
    <property type="match status" value="1"/>
</dbReference>
<proteinExistence type="predicted"/>
<keyword evidence="1" id="KW-0812">Transmembrane</keyword>
<dbReference type="InterPro" id="IPR038503">
    <property type="entry name" value="SpoIIIAH_sf"/>
</dbReference>
<sequence>MILKRQTVWLLTMLSLIVVLSVYYMTMDRFQDQQTAGSDMGEEASLDEDVEFEWIEGEDITFVELENVEEVLGDVAFSSQVDAEEMFETIRLQRQDARGRLNEEYKSVIASTETDPEIQVDALEKIESLQVVSQKEEMIETIIRSKGYEDALVMSDNNQVNIYVKASDLTKEQAVELNQLAYEHLGIENIRVGYQAGTE</sequence>